<dbReference type="GO" id="GO:0005874">
    <property type="term" value="C:microtubule"/>
    <property type="evidence" value="ECO:0007669"/>
    <property type="project" value="UniProtKB-KW"/>
</dbReference>
<keyword evidence="6" id="KW-0498">Mitosis</keyword>
<dbReference type="PANTHER" id="PTHR19378:SF0">
    <property type="entry name" value="HAUS AUGMIN-LIKE COMPLEX SUBUNIT 3"/>
    <property type="match status" value="1"/>
</dbReference>
<dbReference type="PANTHER" id="PTHR19378">
    <property type="entry name" value="GOLGIN- RELATED"/>
    <property type="match status" value="1"/>
</dbReference>
<dbReference type="OrthoDB" id="2138771at2759"/>
<dbReference type="GO" id="GO:0051225">
    <property type="term" value="P:spindle assembly"/>
    <property type="evidence" value="ECO:0007669"/>
    <property type="project" value="InterPro"/>
</dbReference>
<dbReference type="InterPro" id="IPR032733">
    <property type="entry name" value="HAUS3_N"/>
</dbReference>
<dbReference type="Gene3D" id="1.10.287.1490">
    <property type="match status" value="1"/>
</dbReference>
<dbReference type="eggNOG" id="ENOG502T825">
    <property type="taxonomic scope" value="Eukaryota"/>
</dbReference>
<keyword evidence="13" id="KW-1185">Reference proteome</keyword>
<keyword evidence="9" id="KW-0131">Cell cycle</keyword>
<sequence>MTKDATHTQPQEPSATLLAETLQRLGYRHSSPNAGHGQQVSNLEQALDWAFALEETRPFLHWLCEALDGNGGRPDGNLARWAGYAVLSAEEYEALEELKAKGFLNPNEARWDVQPQNDDLDDVTIEQLESDVASLETELRRSREQLRLLEGQRTRLEQSRTSCQKRTERLNSEIKASDSRMQELDLEMSNLSLRVDAAMKEATNTVGQLAEAVATRNDEHTEDPPYFLFQCRKELEEWHHVDDTMTSLLQEKFAGLYPKEGELRTEETPAIFRHPLPQDIKNVPFDFPDELRNELDRLKSLYPLTEQGYLDALLRQRYNKAKLEALQTELQRQNDDMTQESVAEERDRLRAEAQSLRESIEQIRTQELPEMWTTLADFQLRMPFLKEYFDETLQHNQATIQDSNELKRLLLQQFARRQILLYGLMHEDKTLRQQGHVVGSLCNELERKWKEVQDRMNWITSPELVDTGSESGLIDPSDEFMQLVIKSLKFSGDNGMQANLQGGNTLVSMESVKEAAVKLVESVRRGKEGTEQEIMKLEGQMNDKIVSSDILLTTLYEHAVTAKPLMAPKELYCIEDEIRLATADLGPKLQEATQIALEMQQPF</sequence>
<dbReference type="GO" id="GO:0051301">
    <property type="term" value="P:cell division"/>
    <property type="evidence" value="ECO:0007669"/>
    <property type="project" value="UniProtKB-KW"/>
</dbReference>
<evidence type="ECO:0000256" key="8">
    <source>
        <dbReference type="ARBA" id="ARBA00023212"/>
    </source>
</evidence>
<proteinExistence type="inferred from homology"/>
<protein>
    <recommendedName>
        <fullName evidence="11">HAUS augmin-like complex subunit 3 N-terminal domain-containing protein</fullName>
    </recommendedName>
</protein>
<feature type="coiled-coil region" evidence="10">
    <location>
        <begin position="320"/>
        <end position="366"/>
    </location>
</feature>
<organism evidence="12 13">
    <name type="scientific">Spizellomyces punctatus (strain DAOM BR117)</name>
    <dbReference type="NCBI Taxonomy" id="645134"/>
    <lineage>
        <taxon>Eukaryota</taxon>
        <taxon>Fungi</taxon>
        <taxon>Fungi incertae sedis</taxon>
        <taxon>Chytridiomycota</taxon>
        <taxon>Chytridiomycota incertae sedis</taxon>
        <taxon>Chytridiomycetes</taxon>
        <taxon>Spizellomycetales</taxon>
        <taxon>Spizellomycetaceae</taxon>
        <taxon>Spizellomyces</taxon>
    </lineage>
</organism>
<evidence type="ECO:0000256" key="2">
    <source>
        <dbReference type="ARBA" id="ARBA00009645"/>
    </source>
</evidence>
<evidence type="ECO:0000256" key="6">
    <source>
        <dbReference type="ARBA" id="ARBA00022776"/>
    </source>
</evidence>
<feature type="domain" description="HAUS augmin-like complex subunit 3 N-terminal" evidence="11">
    <location>
        <begin position="49"/>
        <end position="306"/>
    </location>
</feature>
<evidence type="ECO:0000256" key="4">
    <source>
        <dbReference type="ARBA" id="ARBA00022618"/>
    </source>
</evidence>
<keyword evidence="5" id="KW-0493">Microtubule</keyword>
<dbReference type="InterPro" id="IPR026206">
    <property type="entry name" value="HAUS3"/>
</dbReference>
<comment type="similarity">
    <text evidence="2">Belongs to the HAUS3 family.</text>
</comment>
<dbReference type="GO" id="GO:0070652">
    <property type="term" value="C:HAUS complex"/>
    <property type="evidence" value="ECO:0007669"/>
    <property type="project" value="InterPro"/>
</dbReference>
<reference evidence="12 13" key="1">
    <citation type="submission" date="2009-08" db="EMBL/GenBank/DDBJ databases">
        <title>The Genome Sequence of Spizellomyces punctatus strain DAOM BR117.</title>
        <authorList>
            <consortium name="The Broad Institute Genome Sequencing Platform"/>
            <person name="Russ C."/>
            <person name="Cuomo C."/>
            <person name="Shea T."/>
            <person name="Young S.K."/>
            <person name="Zeng Q."/>
            <person name="Koehrsen M."/>
            <person name="Haas B."/>
            <person name="Borodovsky M."/>
            <person name="Guigo R."/>
            <person name="Alvarado L."/>
            <person name="Berlin A."/>
            <person name="Bochicchio J."/>
            <person name="Borenstein D."/>
            <person name="Chapman S."/>
            <person name="Chen Z."/>
            <person name="Engels R."/>
            <person name="Freedman E."/>
            <person name="Gellesch M."/>
            <person name="Goldberg J."/>
            <person name="Griggs A."/>
            <person name="Gujja S."/>
            <person name="Heiman D."/>
            <person name="Hepburn T."/>
            <person name="Howarth C."/>
            <person name="Jen D."/>
            <person name="Larson L."/>
            <person name="Lewis B."/>
            <person name="Mehta T."/>
            <person name="Park D."/>
            <person name="Pearson M."/>
            <person name="Roberts A."/>
            <person name="Saif S."/>
            <person name="Shenoy N."/>
            <person name="Sisk P."/>
            <person name="Stolte C."/>
            <person name="Sykes S."/>
            <person name="Thomson T."/>
            <person name="Walk T."/>
            <person name="White J."/>
            <person name="Yandava C."/>
            <person name="Burger G."/>
            <person name="Gray M.W."/>
            <person name="Holland P.W.H."/>
            <person name="King N."/>
            <person name="Lang F.B.F."/>
            <person name="Roger A.J."/>
            <person name="Ruiz-Trillo I."/>
            <person name="Lander E."/>
            <person name="Nusbaum C."/>
        </authorList>
    </citation>
    <scope>NUCLEOTIDE SEQUENCE [LARGE SCALE GENOMIC DNA]</scope>
    <source>
        <strain evidence="12 13">DAOM BR117</strain>
    </source>
</reference>
<dbReference type="OMA" id="QPRINHA"/>
<evidence type="ECO:0000256" key="5">
    <source>
        <dbReference type="ARBA" id="ARBA00022701"/>
    </source>
</evidence>
<keyword evidence="4" id="KW-0132">Cell division</keyword>
<dbReference type="GO" id="GO:0005815">
    <property type="term" value="C:microtubule organizing center"/>
    <property type="evidence" value="ECO:0007669"/>
    <property type="project" value="TreeGrafter"/>
</dbReference>
<dbReference type="RefSeq" id="XP_016607200.1">
    <property type="nucleotide sequence ID" value="XM_016757433.1"/>
</dbReference>
<comment type="subcellular location">
    <subcellularLocation>
        <location evidence="1">Cytoplasm</location>
        <location evidence="1">Cytoskeleton</location>
        <location evidence="1">Spindle</location>
    </subcellularLocation>
</comment>
<name>A0A0L0HC99_SPIPD</name>
<dbReference type="VEuPathDB" id="FungiDB:SPPG_09276"/>
<dbReference type="Proteomes" id="UP000053201">
    <property type="component" value="Unassembled WGS sequence"/>
</dbReference>
<feature type="coiled-coil region" evidence="10">
    <location>
        <begin position="125"/>
        <end position="201"/>
    </location>
</feature>
<evidence type="ECO:0000256" key="9">
    <source>
        <dbReference type="ARBA" id="ARBA00023306"/>
    </source>
</evidence>
<dbReference type="AlphaFoldDB" id="A0A0L0HC99"/>
<dbReference type="GeneID" id="27692401"/>
<evidence type="ECO:0000259" key="11">
    <source>
        <dbReference type="Pfam" id="PF14932"/>
    </source>
</evidence>
<dbReference type="EMBL" id="KQ257458">
    <property type="protein sequence ID" value="KNC99160.1"/>
    <property type="molecule type" value="Genomic_DNA"/>
</dbReference>
<accession>A0A0L0HC99</accession>
<dbReference type="GO" id="GO:0072686">
    <property type="term" value="C:mitotic spindle"/>
    <property type="evidence" value="ECO:0007669"/>
    <property type="project" value="TreeGrafter"/>
</dbReference>
<evidence type="ECO:0000256" key="1">
    <source>
        <dbReference type="ARBA" id="ARBA00004186"/>
    </source>
</evidence>
<evidence type="ECO:0000313" key="13">
    <source>
        <dbReference type="Proteomes" id="UP000053201"/>
    </source>
</evidence>
<dbReference type="Pfam" id="PF14932">
    <property type="entry name" value="HAUS-augmin3"/>
    <property type="match status" value="1"/>
</dbReference>
<keyword evidence="7 10" id="KW-0175">Coiled coil</keyword>
<keyword evidence="8" id="KW-0206">Cytoskeleton</keyword>
<evidence type="ECO:0000313" key="12">
    <source>
        <dbReference type="EMBL" id="KNC99160.1"/>
    </source>
</evidence>
<evidence type="ECO:0000256" key="3">
    <source>
        <dbReference type="ARBA" id="ARBA00022490"/>
    </source>
</evidence>
<dbReference type="STRING" id="645134.A0A0L0HC99"/>
<keyword evidence="3" id="KW-0963">Cytoplasm</keyword>
<evidence type="ECO:0000256" key="10">
    <source>
        <dbReference type="SAM" id="Coils"/>
    </source>
</evidence>
<evidence type="ECO:0000256" key="7">
    <source>
        <dbReference type="ARBA" id="ARBA00023054"/>
    </source>
</evidence>
<dbReference type="InParanoid" id="A0A0L0HC99"/>
<dbReference type="GO" id="GO:0031023">
    <property type="term" value="P:microtubule organizing center organization"/>
    <property type="evidence" value="ECO:0007669"/>
    <property type="project" value="TreeGrafter"/>
</dbReference>
<gene>
    <name evidence="12" type="ORF">SPPG_09276</name>
</gene>